<name>A0A841ZSC9_9LIST</name>
<dbReference type="SUPFAM" id="SSF49401">
    <property type="entry name" value="Bacterial adhesins"/>
    <property type="match status" value="2"/>
</dbReference>
<sequence>MKRKMNNWLLVFALLFGLVVNFATPASAAENLDASQFVKEVSLSNSSGPIGDKKISDASSVNATYDLTVGDGSQIDTSQPYTMPMPQELKYETSAPIELFTENGDRLGNVTIQSGTIAIHFDDNVKTMRNVEVFFNFWSNFNKGTLDYENGNDLAFPLQSNPNNTIHVNFSKSSSGGGSGTSAISKTLTYDRTDPTIVHWTVTVNNGGYEVADSVFKDTMENTQDYIPGSAKIQYRNWNKQVIEENTNDLSFTTNDDGTKSTQLDFGYLTSADAKEDAARTSVLIRYDTKLNYNEDNNRFPNRAFSYDGTKLIDSALSTASYRGQGGGGSGDGFIDVNGEKHWEDYNDKFGTRPKNITVELLRDNQVIDETNVVDNGTDDWDYSFVDLPEYKETGEKYVYTVREKSVPEGYTSDVEGTDITNRYENTEKTTLEGTIDWNDLGNELGIRPESVTIELLQNEQVYDEQVVNQDDQGLYKYSFDNLPKYDDDGEVYKYTVRLKNVPAGYTKVAGTSGMTYRLDDVTTGKALAKKQEAARDEAPKVTLTGSSDTAVLPPTGDDDAIPFGGLAGVGLLSLGAALLYGRKF</sequence>
<dbReference type="RefSeq" id="WP_185374778.1">
    <property type="nucleotide sequence ID" value="NZ_JAARRM010000006.1"/>
</dbReference>
<evidence type="ECO:0000313" key="10">
    <source>
        <dbReference type="Proteomes" id="UP000559885"/>
    </source>
</evidence>
<keyword evidence="6" id="KW-0472">Membrane</keyword>
<evidence type="ECO:0000256" key="4">
    <source>
        <dbReference type="ARBA" id="ARBA00022729"/>
    </source>
</evidence>
<evidence type="ECO:0000256" key="1">
    <source>
        <dbReference type="ARBA" id="ARBA00004168"/>
    </source>
</evidence>
<keyword evidence="6" id="KW-1133">Transmembrane helix</keyword>
<dbReference type="Pfam" id="PF05738">
    <property type="entry name" value="Cna_B"/>
    <property type="match status" value="2"/>
</dbReference>
<dbReference type="Pfam" id="PF05737">
    <property type="entry name" value="Collagen_bind"/>
    <property type="match status" value="1"/>
</dbReference>
<dbReference type="Gene3D" id="2.60.40.1280">
    <property type="match status" value="1"/>
</dbReference>
<proteinExistence type="predicted"/>
<dbReference type="CDD" id="cd00222">
    <property type="entry name" value="CollagenBindB"/>
    <property type="match status" value="2"/>
</dbReference>
<comment type="caution">
    <text evidence="9">The sequence shown here is derived from an EMBL/GenBank/DDBJ whole genome shotgun (WGS) entry which is preliminary data.</text>
</comment>
<evidence type="ECO:0000313" key="9">
    <source>
        <dbReference type="EMBL" id="MBC1522304.1"/>
    </source>
</evidence>
<organism evidence="9 10">
    <name type="scientific">Listeria aquatica</name>
    <dbReference type="NCBI Taxonomy" id="1494960"/>
    <lineage>
        <taxon>Bacteria</taxon>
        <taxon>Bacillati</taxon>
        <taxon>Bacillota</taxon>
        <taxon>Bacilli</taxon>
        <taxon>Bacillales</taxon>
        <taxon>Listeriaceae</taxon>
        <taxon>Listeria</taxon>
    </lineage>
</organism>
<evidence type="ECO:0000256" key="7">
    <source>
        <dbReference type="SAM" id="SignalP"/>
    </source>
</evidence>
<dbReference type="InterPro" id="IPR011252">
    <property type="entry name" value="Fibrogen-bd_dom1"/>
</dbReference>
<feature type="signal peptide" evidence="7">
    <location>
        <begin position="1"/>
        <end position="28"/>
    </location>
</feature>
<feature type="chain" id="PRO_5032842102" evidence="7">
    <location>
        <begin position="29"/>
        <end position="585"/>
    </location>
</feature>
<dbReference type="InterPro" id="IPR041171">
    <property type="entry name" value="SDR_Ig"/>
</dbReference>
<evidence type="ECO:0000256" key="3">
    <source>
        <dbReference type="ARBA" id="ARBA00022525"/>
    </source>
</evidence>
<dbReference type="Pfam" id="PF17961">
    <property type="entry name" value="Big_8"/>
    <property type="match status" value="1"/>
</dbReference>
<dbReference type="AlphaFoldDB" id="A0A841ZSC9"/>
<evidence type="ECO:0000256" key="5">
    <source>
        <dbReference type="ARBA" id="ARBA00023088"/>
    </source>
</evidence>
<keyword evidence="4 7" id="KW-0732">Signal</keyword>
<dbReference type="GO" id="GO:0007155">
    <property type="term" value="P:cell adhesion"/>
    <property type="evidence" value="ECO:0007669"/>
    <property type="project" value="InterPro"/>
</dbReference>
<dbReference type="InterPro" id="IPR008966">
    <property type="entry name" value="Adhesion_dom_sf"/>
</dbReference>
<feature type="domain" description="Gram-positive cocci surface proteins LPxTG" evidence="8">
    <location>
        <begin position="553"/>
        <end position="585"/>
    </location>
</feature>
<reference evidence="9 10" key="1">
    <citation type="submission" date="2020-03" db="EMBL/GenBank/DDBJ databases">
        <title>Soil Listeria distribution.</title>
        <authorList>
            <person name="Liao J."/>
            <person name="Wiedmann M."/>
        </authorList>
    </citation>
    <scope>NUCLEOTIDE SEQUENCE [LARGE SCALE GENOMIC DNA]</scope>
    <source>
        <strain evidence="9 10">FSL L7-1507</strain>
    </source>
</reference>
<dbReference type="EMBL" id="JAARRM010000006">
    <property type="protein sequence ID" value="MBC1522304.1"/>
    <property type="molecule type" value="Genomic_DNA"/>
</dbReference>
<protein>
    <submittedName>
        <fullName evidence="9">Cna B-type domain-containing protein</fullName>
    </submittedName>
</protein>
<dbReference type="InterPro" id="IPR008456">
    <property type="entry name" value="Collagen-bd_dom"/>
</dbReference>
<evidence type="ECO:0000259" key="8">
    <source>
        <dbReference type="PROSITE" id="PS50847"/>
    </source>
</evidence>
<feature type="transmembrane region" description="Helical" evidence="6">
    <location>
        <begin position="561"/>
        <end position="581"/>
    </location>
</feature>
<dbReference type="InterPro" id="IPR008454">
    <property type="entry name" value="Collagen-bd_Cna-like_B-typ_dom"/>
</dbReference>
<keyword evidence="6" id="KW-0812">Transmembrane</keyword>
<keyword evidence="3" id="KW-0964">Secreted</keyword>
<dbReference type="InterPro" id="IPR019931">
    <property type="entry name" value="LPXTG_anchor"/>
</dbReference>
<dbReference type="GO" id="GO:0005518">
    <property type="term" value="F:collagen binding"/>
    <property type="evidence" value="ECO:0007669"/>
    <property type="project" value="InterPro"/>
</dbReference>
<dbReference type="Proteomes" id="UP000559885">
    <property type="component" value="Unassembled WGS sequence"/>
</dbReference>
<gene>
    <name evidence="9" type="ORF">HB912_11670</name>
</gene>
<comment type="subcellular location">
    <subcellularLocation>
        <location evidence="1">Secreted</location>
        <location evidence="1">Cell wall</location>
        <topology evidence="1">Peptidoglycan-anchor</topology>
    </subcellularLocation>
</comment>
<accession>A0A841ZSC9</accession>
<evidence type="ECO:0000256" key="2">
    <source>
        <dbReference type="ARBA" id="ARBA00022512"/>
    </source>
</evidence>
<evidence type="ECO:0000256" key="6">
    <source>
        <dbReference type="SAM" id="Phobius"/>
    </source>
</evidence>
<dbReference type="SUPFAM" id="SSF49478">
    <property type="entry name" value="Cna protein B-type domain"/>
    <property type="match status" value="2"/>
</dbReference>
<dbReference type="Gene3D" id="2.60.40.1140">
    <property type="entry name" value="Collagen-binding surface protein Cna, B-type domain"/>
    <property type="match status" value="2"/>
</dbReference>
<dbReference type="Gene3D" id="2.60.40.740">
    <property type="match status" value="1"/>
</dbReference>
<keyword evidence="2" id="KW-0134">Cell wall</keyword>
<keyword evidence="5" id="KW-0572">Peptidoglycan-anchor</keyword>
<dbReference type="PROSITE" id="PS50847">
    <property type="entry name" value="GRAM_POS_ANCHORING"/>
    <property type="match status" value="1"/>
</dbReference>